<feature type="region of interest" description="Disordered" evidence="1">
    <location>
        <begin position="104"/>
        <end position="143"/>
    </location>
</feature>
<dbReference type="Proteomes" id="UP000078542">
    <property type="component" value="Unassembled WGS sequence"/>
</dbReference>
<evidence type="ECO:0000313" key="2">
    <source>
        <dbReference type="EMBL" id="KYN06582.1"/>
    </source>
</evidence>
<proteinExistence type="predicted"/>
<accession>A0A195D140</accession>
<keyword evidence="3" id="KW-1185">Reference proteome</keyword>
<name>A0A195D140_9HYME</name>
<organism evidence="2 3">
    <name type="scientific">Cyphomyrmex costatus</name>
    <dbReference type="NCBI Taxonomy" id="456900"/>
    <lineage>
        <taxon>Eukaryota</taxon>
        <taxon>Metazoa</taxon>
        <taxon>Ecdysozoa</taxon>
        <taxon>Arthropoda</taxon>
        <taxon>Hexapoda</taxon>
        <taxon>Insecta</taxon>
        <taxon>Pterygota</taxon>
        <taxon>Neoptera</taxon>
        <taxon>Endopterygota</taxon>
        <taxon>Hymenoptera</taxon>
        <taxon>Apocrita</taxon>
        <taxon>Aculeata</taxon>
        <taxon>Formicoidea</taxon>
        <taxon>Formicidae</taxon>
        <taxon>Myrmicinae</taxon>
        <taxon>Cyphomyrmex</taxon>
    </lineage>
</organism>
<reference evidence="2 3" key="1">
    <citation type="submission" date="2016-03" db="EMBL/GenBank/DDBJ databases">
        <title>Cyphomyrmex costatus WGS genome.</title>
        <authorList>
            <person name="Nygaard S."/>
            <person name="Hu H."/>
            <person name="Boomsma J."/>
            <person name="Zhang G."/>
        </authorList>
    </citation>
    <scope>NUCLEOTIDE SEQUENCE [LARGE SCALE GENOMIC DNA]</scope>
    <source>
        <strain evidence="2">MS0001</strain>
        <tissue evidence="2">Whole body</tissue>
    </source>
</reference>
<evidence type="ECO:0000313" key="3">
    <source>
        <dbReference type="Proteomes" id="UP000078542"/>
    </source>
</evidence>
<feature type="compositionally biased region" description="Basic and acidic residues" evidence="1">
    <location>
        <begin position="125"/>
        <end position="143"/>
    </location>
</feature>
<dbReference type="STRING" id="456900.A0A195D140"/>
<dbReference type="EMBL" id="KQ976986">
    <property type="protein sequence ID" value="KYN06582.1"/>
    <property type="molecule type" value="Genomic_DNA"/>
</dbReference>
<dbReference type="AlphaFoldDB" id="A0A195D140"/>
<feature type="non-terminal residue" evidence="2">
    <location>
        <position position="1"/>
    </location>
</feature>
<protein>
    <submittedName>
        <fullName evidence="2">RNA-binding protein 8A</fullName>
    </submittedName>
</protein>
<gene>
    <name evidence="2" type="ORF">ALC62_02436</name>
</gene>
<evidence type="ECO:0000256" key="1">
    <source>
        <dbReference type="SAM" id="MobiDB-lite"/>
    </source>
</evidence>
<sequence length="169" mass="20101">RLKEKAKKRKGRGHDAELVSTRMNLVEEDDNEPGPQRFVEGWILFINSVHLKGYALVEYTEKRHRGMWTVRVTETETTEIECEVTRLKDEVRRRRNERNCKRDATERVPHGVPRYPTMRGCGPPRVEREGERGTKRRWDEEKESYRVVARRGRRRCRMMERGGIEAHGD</sequence>